<accession>A0A0B1Q0M4</accession>
<dbReference type="OrthoDB" id="7202530at2"/>
<dbReference type="InterPro" id="IPR027417">
    <property type="entry name" value="P-loop_NTPase"/>
</dbReference>
<gene>
    <name evidence="1" type="ORF">LA66_15135</name>
</gene>
<comment type="caution">
    <text evidence="1">The sequence shown here is derived from an EMBL/GenBank/DDBJ whole genome shotgun (WGS) entry which is preliminary data.</text>
</comment>
<evidence type="ECO:0000313" key="2">
    <source>
        <dbReference type="Proteomes" id="UP000030826"/>
    </source>
</evidence>
<proteinExistence type="predicted"/>
<dbReference type="Gene3D" id="3.40.50.300">
    <property type="entry name" value="P-loop containing nucleotide triphosphate hydrolases"/>
    <property type="match status" value="1"/>
</dbReference>
<protein>
    <submittedName>
        <fullName evidence="1">Damage-inducible protein</fullName>
    </submittedName>
</protein>
<dbReference type="AlphaFoldDB" id="A0A0B1Q0M4"/>
<dbReference type="SUPFAM" id="SSF52540">
    <property type="entry name" value="P-loop containing nucleoside triphosphate hydrolases"/>
    <property type="match status" value="1"/>
</dbReference>
<dbReference type="STRING" id="370622.LA66_15135"/>
<dbReference type="RefSeq" id="WP_039194725.1">
    <property type="nucleotide sequence ID" value="NZ_BBWQ01000022.1"/>
</dbReference>
<dbReference type="Proteomes" id="UP000030826">
    <property type="component" value="Unassembled WGS sequence"/>
</dbReference>
<reference evidence="1 2" key="1">
    <citation type="submission" date="2014-09" db="EMBL/GenBank/DDBJ databases">
        <title>Isolation and characterization of Aurantimonas altamirensis ON-56566 from clinical sample following a dog bite.</title>
        <authorList>
            <person name="Eshaghi A."/>
            <person name="Li A."/>
            <person name="Shahinas D."/>
            <person name="Bahn P."/>
            <person name="Kus J.V."/>
            <person name="Patel S.N."/>
        </authorList>
    </citation>
    <scope>NUCLEOTIDE SEQUENCE [LARGE SCALE GENOMIC DNA]</scope>
    <source>
        <strain evidence="1 2">ON-56566</strain>
    </source>
</reference>
<dbReference type="InterPro" id="IPR017026">
    <property type="entry name" value="ImuA"/>
</dbReference>
<name>A0A0B1Q0M4_9HYPH</name>
<dbReference type="PIRSF" id="PIRSF034285">
    <property type="entry name" value="UCP034285"/>
    <property type="match status" value="1"/>
</dbReference>
<dbReference type="EMBL" id="JRFJ01000004">
    <property type="protein sequence ID" value="KHJ53914.1"/>
    <property type="molecule type" value="Genomic_DNA"/>
</dbReference>
<organism evidence="1 2">
    <name type="scientific">Aureimonas altamirensis</name>
    <dbReference type="NCBI Taxonomy" id="370622"/>
    <lineage>
        <taxon>Bacteria</taxon>
        <taxon>Pseudomonadati</taxon>
        <taxon>Pseudomonadota</taxon>
        <taxon>Alphaproteobacteria</taxon>
        <taxon>Hyphomicrobiales</taxon>
        <taxon>Aurantimonadaceae</taxon>
        <taxon>Aureimonas</taxon>
    </lineage>
</organism>
<evidence type="ECO:0000313" key="1">
    <source>
        <dbReference type="EMBL" id="KHJ53914.1"/>
    </source>
</evidence>
<sequence>MPSRADSPAIADLRARIARLEGDGAHPHEVLPFGIAPLDRKLPGGGLALGCLHEVAGGGNGAVDGAAAACFTAGIAARTTGQVLWCVALQDLFAPGLEQAGLPPGRVIFVEAGDDKAVLACMEEGLRHGGLGAVVGDVARLPMTASRRLHLAAKGSATICIALRRWRRQAEASDFGQPTAAMTRWRISALPSSSLPVPGVGRPRWLVELIRARAGECLDIELEACDGSGHLCLPAELADRPVAAEGGRRSAAR</sequence>